<dbReference type="PANTHER" id="PTHR36183:SF2">
    <property type="entry name" value="BETA-GLUCURONIDASE C-TERMINAL DOMAIN-CONTAINING PROTEIN"/>
    <property type="match status" value="1"/>
</dbReference>
<dbReference type="PANTHER" id="PTHR36183">
    <property type="entry name" value="BETA-GLUCURONIDASE"/>
    <property type="match status" value="1"/>
</dbReference>
<dbReference type="Proteomes" id="UP000245768">
    <property type="component" value="Unassembled WGS sequence"/>
</dbReference>
<accession>A0A316YZJ7</accession>
<gene>
    <name evidence="5" type="ORF">FA10DRAFT_264768</name>
</gene>
<dbReference type="Gene3D" id="2.60.40.1180">
    <property type="entry name" value="Golgi alpha-mannosidase II"/>
    <property type="match status" value="1"/>
</dbReference>
<evidence type="ECO:0000313" key="5">
    <source>
        <dbReference type="EMBL" id="PWN94204.1"/>
    </source>
</evidence>
<dbReference type="InterPro" id="IPR052974">
    <property type="entry name" value="GH79_Enzymes"/>
</dbReference>
<dbReference type="SUPFAM" id="SSF51445">
    <property type="entry name" value="(Trans)glycosidases"/>
    <property type="match status" value="1"/>
</dbReference>
<feature type="compositionally biased region" description="Low complexity" evidence="1">
    <location>
        <begin position="562"/>
        <end position="577"/>
    </location>
</feature>
<dbReference type="InterPro" id="IPR013780">
    <property type="entry name" value="Glyco_hydro_b"/>
</dbReference>
<evidence type="ECO:0000259" key="4">
    <source>
        <dbReference type="Pfam" id="PF16862"/>
    </source>
</evidence>
<dbReference type="GeneID" id="37042697"/>
<name>A0A316YZJ7_9BASI</name>
<dbReference type="Pfam" id="PF16862">
    <property type="entry name" value="Glyco_hydro_79C"/>
    <property type="match status" value="1"/>
</dbReference>
<keyword evidence="2" id="KW-1133">Transmembrane helix</keyword>
<sequence length="621" mass="65638">MVPSFFVGAILALVASRPTPAMAQTSYVSASPAANTTGAGTLSPILSPSFAGMGIEPTNLIAYTGQGGQRNELTYNLMMNLANMTGVPPHLRIGGNAGDRMIYQESYNGTNWSYNPSSVGVGNTGGKVDQYLFGPGYFASMDLLPSDTPITYGINLAYTGSDSAQLIVNQATAALDQVKNVNIVGFELGNEPDLWVQNGYRSQGWSVSNFGDEWAAAVQSVYNNVLAPRNKTSNFFEPPTTATTATSAGKPFRIANLVSTGVAVDNGIYVAGWNQHDYYYYVNVSGYTLTLDRLLDLSTTVKQFTEWAGQAQQALVTGKPYYLREMGSAGPTGLQGITNVFGNTLWSLNFFLYAATVQVSSVQMHMTSESYIAPWQPQNQAGFSAHVRTSYYAWAAVDQLIGGGCNTRVASVDLNNVPSAYENRVALYATYDGVNLDSLVMINTKLAYESSQSSAGNLVFSLSLRSLAGRTFHLSTLTAAGVDSTQNTTWNGISYEVSGNGLPTVVDSSDNTVKVGQDGSFSVTVRDSQAVVAHIDNKLGSANTIDRDACDALAKSIAEGQSASPTGTSSGTTSAPTFRSTQGFQNGARPAVGMSTLGPLLLATLTVAAAASIMPLVILLP</sequence>
<proteinExistence type="predicted"/>
<evidence type="ECO:0000256" key="1">
    <source>
        <dbReference type="SAM" id="MobiDB-lite"/>
    </source>
</evidence>
<dbReference type="RefSeq" id="XP_025381402.1">
    <property type="nucleotide sequence ID" value="XM_025520781.1"/>
</dbReference>
<dbReference type="InterPro" id="IPR031728">
    <property type="entry name" value="GlcAase_C"/>
</dbReference>
<dbReference type="AlphaFoldDB" id="A0A316YZJ7"/>
<dbReference type="Gene3D" id="3.20.20.80">
    <property type="entry name" value="Glycosidases"/>
    <property type="match status" value="1"/>
</dbReference>
<feature type="transmembrane region" description="Helical" evidence="2">
    <location>
        <begin position="600"/>
        <end position="620"/>
    </location>
</feature>
<organism evidence="5 6">
    <name type="scientific">Acaromyces ingoldii</name>
    <dbReference type="NCBI Taxonomy" id="215250"/>
    <lineage>
        <taxon>Eukaryota</taxon>
        <taxon>Fungi</taxon>
        <taxon>Dikarya</taxon>
        <taxon>Basidiomycota</taxon>
        <taxon>Ustilaginomycotina</taxon>
        <taxon>Exobasidiomycetes</taxon>
        <taxon>Exobasidiales</taxon>
        <taxon>Cryptobasidiaceae</taxon>
        <taxon>Acaromyces</taxon>
    </lineage>
</organism>
<feature type="signal peptide" evidence="3">
    <location>
        <begin position="1"/>
        <end position="23"/>
    </location>
</feature>
<keyword evidence="6" id="KW-1185">Reference proteome</keyword>
<keyword evidence="3" id="KW-0732">Signal</keyword>
<feature type="domain" description="Beta-glucuronidase C-terminal" evidence="4">
    <location>
        <begin position="428"/>
        <end position="532"/>
    </location>
</feature>
<keyword evidence="2" id="KW-0812">Transmembrane</keyword>
<dbReference type="EMBL" id="KZ819634">
    <property type="protein sequence ID" value="PWN94204.1"/>
    <property type="molecule type" value="Genomic_DNA"/>
</dbReference>
<evidence type="ECO:0000256" key="3">
    <source>
        <dbReference type="SAM" id="SignalP"/>
    </source>
</evidence>
<evidence type="ECO:0000256" key="2">
    <source>
        <dbReference type="SAM" id="Phobius"/>
    </source>
</evidence>
<dbReference type="InterPro" id="IPR017853">
    <property type="entry name" value="GH"/>
</dbReference>
<protein>
    <recommendedName>
        <fullName evidence="4">Beta-glucuronidase C-terminal domain-containing protein</fullName>
    </recommendedName>
</protein>
<dbReference type="InParanoid" id="A0A316YZJ7"/>
<keyword evidence="2" id="KW-0472">Membrane</keyword>
<evidence type="ECO:0000313" key="6">
    <source>
        <dbReference type="Proteomes" id="UP000245768"/>
    </source>
</evidence>
<dbReference type="OrthoDB" id="2796951at2759"/>
<reference evidence="5 6" key="1">
    <citation type="journal article" date="2018" name="Mol. Biol. Evol.">
        <title>Broad Genomic Sampling Reveals a Smut Pathogenic Ancestry of the Fungal Clade Ustilaginomycotina.</title>
        <authorList>
            <person name="Kijpornyongpan T."/>
            <person name="Mondo S.J."/>
            <person name="Barry K."/>
            <person name="Sandor L."/>
            <person name="Lee J."/>
            <person name="Lipzen A."/>
            <person name="Pangilinan J."/>
            <person name="LaButti K."/>
            <person name="Hainaut M."/>
            <person name="Henrissat B."/>
            <person name="Grigoriev I.V."/>
            <person name="Spatafora J.W."/>
            <person name="Aime M.C."/>
        </authorList>
    </citation>
    <scope>NUCLEOTIDE SEQUENCE [LARGE SCALE GENOMIC DNA]</scope>
    <source>
        <strain evidence="5 6">MCA 4198</strain>
    </source>
</reference>
<feature type="region of interest" description="Disordered" evidence="1">
    <location>
        <begin position="560"/>
        <end position="586"/>
    </location>
</feature>
<feature type="chain" id="PRO_5016440806" description="Beta-glucuronidase C-terminal domain-containing protein" evidence="3">
    <location>
        <begin position="24"/>
        <end position="621"/>
    </location>
</feature>